<keyword evidence="5 7" id="KW-0496">Mitochondrion</keyword>
<evidence type="ECO:0000313" key="8">
    <source>
        <dbReference type="EMBL" id="ONM35225.1"/>
    </source>
</evidence>
<dbReference type="GO" id="GO:0032259">
    <property type="term" value="P:methylation"/>
    <property type="evidence" value="ECO:0007669"/>
    <property type="project" value="UniProtKB-KW"/>
</dbReference>
<keyword evidence="4 7" id="KW-0808">Transferase</keyword>
<gene>
    <name evidence="8" type="ORF">ZEAMMB73_Zm00001d042393</name>
</gene>
<organism evidence="8">
    <name type="scientific">Zea mays</name>
    <name type="common">Maize</name>
    <dbReference type="NCBI Taxonomy" id="4577"/>
    <lineage>
        <taxon>Eukaryota</taxon>
        <taxon>Viridiplantae</taxon>
        <taxon>Streptophyta</taxon>
        <taxon>Embryophyta</taxon>
        <taxon>Tracheophyta</taxon>
        <taxon>Spermatophyta</taxon>
        <taxon>Magnoliopsida</taxon>
        <taxon>Liliopsida</taxon>
        <taxon>Poales</taxon>
        <taxon>Poaceae</taxon>
        <taxon>PACMAD clade</taxon>
        <taxon>Panicoideae</taxon>
        <taxon>Andropogonodae</taxon>
        <taxon>Andropogoneae</taxon>
        <taxon>Tripsacinae</taxon>
        <taxon>Zea</taxon>
    </lineage>
</organism>
<dbReference type="GO" id="GO:0005739">
    <property type="term" value="C:mitochondrion"/>
    <property type="evidence" value="ECO:0007669"/>
    <property type="project" value="UniProtKB-SubCell"/>
</dbReference>
<evidence type="ECO:0000256" key="1">
    <source>
        <dbReference type="ARBA" id="ARBA00004173"/>
    </source>
</evidence>
<evidence type="ECO:0000256" key="3">
    <source>
        <dbReference type="ARBA" id="ARBA00022603"/>
    </source>
</evidence>
<sequence>MAPAFSAQVPALRRGALRVRWVTAALFSSGILAGNKPILVRDFVRSALYDPNHGYFSKRAGPVGVLDASIRFNQLEGGLLNLLRVAHFLSSYRIASSNGKFSVCSGIAGMGRYLCFVSSSCWHFNEQVSHLGRVPWYAYTIAASILRTANLSVPLKIYEIGGGSGTCAKCILDYMMLNAPPKVYNDMKYISVEISSSLAEKQLETVGEVQSHLSKFTVEHRDAINRPGWGRTDPHPCWVLMLEVCSAGTSQKIHSDAYNSNYLSMEYQVLDNLPHDLVYSPDQVSPWMEVWIEKVKGRFVTFVFSEPLLCTTTKKPGEVLSSLRGAAWKKLMDTLHQALPSMSLIASDFSYLPDVSIPGDRAPLVSSKKDGKTSDHRNYFDAQGDADIFFPTDFRLLEQIDHNCAGFSKEQKNPGAFKPVKKRRTIILDTAAFMEEFGMPLKTRTKDGYNPLLDDFKNTKFYLSVPTHNVPTHSRRN</sequence>
<dbReference type="AlphaFoldDB" id="A0A1D6N3F1"/>
<dbReference type="PANTHER" id="PTHR12049">
    <property type="entry name" value="PROTEIN ARGININE METHYLTRANSFERASE NDUFAF7, MITOCHONDRIAL"/>
    <property type="match status" value="1"/>
</dbReference>
<dbReference type="Gene3D" id="3.40.50.12710">
    <property type="match status" value="1"/>
</dbReference>
<dbReference type="GO" id="GO:0035243">
    <property type="term" value="F:protein-arginine omega-N symmetric methyltransferase activity"/>
    <property type="evidence" value="ECO:0007669"/>
    <property type="project" value="UniProtKB-EC"/>
</dbReference>
<evidence type="ECO:0000256" key="4">
    <source>
        <dbReference type="ARBA" id="ARBA00022679"/>
    </source>
</evidence>
<dbReference type="EC" id="2.1.1.320" evidence="7"/>
<keyword evidence="3 7" id="KW-0489">Methyltransferase</keyword>
<dbReference type="FunCoup" id="A0A1D6N3F1">
    <property type="interactions" value="584"/>
</dbReference>
<dbReference type="IntAct" id="A0A1D6N3F1">
    <property type="interactions" value="1"/>
</dbReference>
<evidence type="ECO:0000256" key="5">
    <source>
        <dbReference type="ARBA" id="ARBA00023128"/>
    </source>
</evidence>
<dbReference type="EMBL" id="CM007649">
    <property type="protein sequence ID" value="ONM35225.1"/>
    <property type="molecule type" value="Genomic_DNA"/>
</dbReference>
<dbReference type="Pfam" id="PF02636">
    <property type="entry name" value="Methyltransf_28"/>
    <property type="match status" value="1"/>
</dbReference>
<comment type="function">
    <text evidence="7">Arginine methyltransferase involved in the assembly or stability of mitochondrial NADH:ubiquinone oxidoreductase complex (complex I).</text>
</comment>
<dbReference type="STRING" id="4577.A0A1D6N3F1"/>
<evidence type="ECO:0000256" key="6">
    <source>
        <dbReference type="ARBA" id="ARBA00048612"/>
    </source>
</evidence>
<evidence type="ECO:0000256" key="2">
    <source>
        <dbReference type="ARBA" id="ARBA00005891"/>
    </source>
</evidence>
<dbReference type="InterPro" id="IPR003788">
    <property type="entry name" value="NDUFAF7"/>
</dbReference>
<reference evidence="8" key="1">
    <citation type="submission" date="2015-12" db="EMBL/GenBank/DDBJ databases">
        <title>Update maize B73 reference genome by single molecule sequencing technologies.</title>
        <authorList>
            <consortium name="Maize Genome Sequencing Project"/>
            <person name="Ware D."/>
        </authorList>
    </citation>
    <scope>NUCLEOTIDE SEQUENCE [LARGE SCALE GENOMIC DNA]</scope>
    <source>
        <tissue evidence="8">Seedling</tissue>
    </source>
</reference>
<name>A0A1D6N3F1_MAIZE</name>
<dbReference type="PANTHER" id="PTHR12049:SF5">
    <property type="entry name" value="PROTEIN ARGININE METHYLTRANSFERASE NDUFAF7 HOMOLOG, MITOCHONDRIAL"/>
    <property type="match status" value="1"/>
</dbReference>
<dbReference type="SUPFAM" id="SSF53335">
    <property type="entry name" value="S-adenosyl-L-methionine-dependent methyltransferases"/>
    <property type="match status" value="1"/>
</dbReference>
<proteinExistence type="inferred from homology"/>
<dbReference type="InterPro" id="IPR038375">
    <property type="entry name" value="NDUFAF7_sf"/>
</dbReference>
<comment type="similarity">
    <text evidence="2 7">Belongs to the NDUFAF7 family.</text>
</comment>
<comment type="subcellular location">
    <subcellularLocation>
        <location evidence="1 7">Mitochondrion</location>
    </subcellularLocation>
</comment>
<dbReference type="InParanoid" id="A0A1D6N3F1"/>
<protein>
    <recommendedName>
        <fullName evidence="7">Protein arginine methyltransferase NDUFAF7</fullName>
        <ecNumber evidence="7">2.1.1.320</ecNumber>
    </recommendedName>
</protein>
<accession>A0A1D6N3F1</accession>
<dbReference type="ExpressionAtlas" id="A0A1D6N3F1">
    <property type="expression patterns" value="baseline and differential"/>
</dbReference>
<evidence type="ECO:0000256" key="7">
    <source>
        <dbReference type="RuleBase" id="RU364114"/>
    </source>
</evidence>
<dbReference type="InterPro" id="IPR029063">
    <property type="entry name" value="SAM-dependent_MTases_sf"/>
</dbReference>
<comment type="catalytic activity">
    <reaction evidence="6 7">
        <text>L-arginyl-[protein] + 2 S-adenosyl-L-methionine = N(omega),N(omega)'-dimethyl-L-arginyl-[protein] + 2 S-adenosyl-L-homocysteine + 2 H(+)</text>
        <dbReference type="Rhea" id="RHEA:48108"/>
        <dbReference type="Rhea" id="RHEA-COMP:10532"/>
        <dbReference type="Rhea" id="RHEA-COMP:11992"/>
        <dbReference type="ChEBI" id="CHEBI:15378"/>
        <dbReference type="ChEBI" id="CHEBI:29965"/>
        <dbReference type="ChEBI" id="CHEBI:57856"/>
        <dbReference type="ChEBI" id="CHEBI:59789"/>
        <dbReference type="ChEBI" id="CHEBI:88221"/>
        <dbReference type="EC" id="2.1.1.320"/>
    </reaction>
</comment>